<gene>
    <name evidence="1" type="ORF">ERUC_LOCUS39045</name>
</gene>
<proteinExistence type="predicted"/>
<evidence type="ECO:0000313" key="2">
    <source>
        <dbReference type="Proteomes" id="UP001642260"/>
    </source>
</evidence>
<protein>
    <submittedName>
        <fullName evidence="1">Uncharacterized protein</fullName>
    </submittedName>
</protein>
<evidence type="ECO:0000313" key="1">
    <source>
        <dbReference type="EMBL" id="CAH8386562.1"/>
    </source>
</evidence>
<name>A0ABC8LSJ3_ERUVS</name>
<keyword evidence="2" id="KW-1185">Reference proteome</keyword>
<accession>A0ABC8LSJ3</accession>
<dbReference type="AlphaFoldDB" id="A0ABC8LSJ3"/>
<dbReference type="EMBL" id="CAKOAT010710710">
    <property type="protein sequence ID" value="CAH8386562.1"/>
    <property type="molecule type" value="Genomic_DNA"/>
</dbReference>
<reference evidence="1 2" key="1">
    <citation type="submission" date="2022-03" db="EMBL/GenBank/DDBJ databases">
        <authorList>
            <person name="Macdonald S."/>
            <person name="Ahmed S."/>
            <person name="Newling K."/>
        </authorList>
    </citation>
    <scope>NUCLEOTIDE SEQUENCE [LARGE SCALE GENOMIC DNA]</scope>
</reference>
<dbReference type="Proteomes" id="UP001642260">
    <property type="component" value="Unassembled WGS sequence"/>
</dbReference>
<sequence length="110" mass="13017">MPRNLGKNTQVKICRGEPVRKKERKDIDKDRYRIHGFYKKISVVNCPNTRCISAVSRRLGYGGWFHFSVASASFEFWLTTRVRLCFFPQASIFIQRRVYEGFKLQLYTSD</sequence>
<organism evidence="1 2">
    <name type="scientific">Eruca vesicaria subsp. sativa</name>
    <name type="common">Garden rocket</name>
    <name type="synonym">Eruca sativa</name>
    <dbReference type="NCBI Taxonomy" id="29727"/>
    <lineage>
        <taxon>Eukaryota</taxon>
        <taxon>Viridiplantae</taxon>
        <taxon>Streptophyta</taxon>
        <taxon>Embryophyta</taxon>
        <taxon>Tracheophyta</taxon>
        <taxon>Spermatophyta</taxon>
        <taxon>Magnoliopsida</taxon>
        <taxon>eudicotyledons</taxon>
        <taxon>Gunneridae</taxon>
        <taxon>Pentapetalae</taxon>
        <taxon>rosids</taxon>
        <taxon>malvids</taxon>
        <taxon>Brassicales</taxon>
        <taxon>Brassicaceae</taxon>
        <taxon>Brassiceae</taxon>
        <taxon>Eruca</taxon>
    </lineage>
</organism>
<comment type="caution">
    <text evidence="1">The sequence shown here is derived from an EMBL/GenBank/DDBJ whole genome shotgun (WGS) entry which is preliminary data.</text>
</comment>